<reference evidence="2" key="2">
    <citation type="submission" date="2016-11" db="UniProtKB">
        <authorList>
            <consortium name="WormBaseParasite"/>
        </authorList>
    </citation>
    <scope>IDENTIFICATION</scope>
</reference>
<evidence type="ECO:0000313" key="2">
    <source>
        <dbReference type="WBParaSite" id="EN70_1311"/>
    </source>
</evidence>
<organism evidence="1 2">
    <name type="scientific">Loa loa</name>
    <name type="common">Eye worm</name>
    <name type="synonym">Filaria loa</name>
    <dbReference type="NCBI Taxonomy" id="7209"/>
    <lineage>
        <taxon>Eukaryota</taxon>
        <taxon>Metazoa</taxon>
        <taxon>Ecdysozoa</taxon>
        <taxon>Nematoda</taxon>
        <taxon>Chromadorea</taxon>
        <taxon>Rhabditida</taxon>
        <taxon>Spirurina</taxon>
        <taxon>Spiruromorpha</taxon>
        <taxon>Filarioidea</taxon>
        <taxon>Onchocercidae</taxon>
        <taxon>Loa</taxon>
    </lineage>
</organism>
<keyword evidence="1" id="KW-1185">Reference proteome</keyword>
<proteinExistence type="predicted"/>
<sequence length="199" mass="21969">MSSSQHTALDRKDYLHCTVQYSNVLEIVLDTGSSRKVCIYKSKETVAFWDFDSSSVRVEEQLRIVIVHLHFRSACISARTCTASHDTQHQSTQAGHTLLGADSPTGVHGGRASLGSIIRGTKGHLFSILGSVTQGGSTYQGEEVHNGRIECKLTGPLCKMLPAQPAELHIFQLDIDLRHIDRLGQEQTMLEQAEKEGKR</sequence>
<protein>
    <submittedName>
        <fullName evidence="2">Uncharacterized protein</fullName>
    </submittedName>
</protein>
<reference evidence="1" key="1">
    <citation type="submission" date="2012-04" db="EMBL/GenBank/DDBJ databases">
        <title>The Genome Sequence of Loa loa.</title>
        <authorList>
            <consortium name="The Broad Institute Genome Sequencing Platform"/>
            <consortium name="Broad Institute Genome Sequencing Center for Infectious Disease"/>
            <person name="Nutman T.B."/>
            <person name="Fink D.L."/>
            <person name="Russ C."/>
            <person name="Young S."/>
            <person name="Zeng Q."/>
            <person name="Gargeya S."/>
            <person name="Alvarado L."/>
            <person name="Berlin A."/>
            <person name="Chapman S.B."/>
            <person name="Chen Z."/>
            <person name="Freedman E."/>
            <person name="Gellesch M."/>
            <person name="Goldberg J."/>
            <person name="Griggs A."/>
            <person name="Gujja S."/>
            <person name="Heilman E.R."/>
            <person name="Heiman D."/>
            <person name="Howarth C."/>
            <person name="Mehta T."/>
            <person name="Neiman D."/>
            <person name="Pearson M."/>
            <person name="Roberts A."/>
            <person name="Saif S."/>
            <person name="Shea T."/>
            <person name="Shenoy N."/>
            <person name="Sisk P."/>
            <person name="Stolte C."/>
            <person name="Sykes S."/>
            <person name="White J."/>
            <person name="Yandava C."/>
            <person name="Haas B."/>
            <person name="Henn M.R."/>
            <person name="Nusbaum C."/>
            <person name="Birren B."/>
        </authorList>
    </citation>
    <scope>NUCLEOTIDE SEQUENCE [LARGE SCALE GENOMIC DNA]</scope>
</reference>
<evidence type="ECO:0000313" key="1">
    <source>
        <dbReference type="Proteomes" id="UP000095285"/>
    </source>
</evidence>
<dbReference type="WBParaSite" id="EN70_1311">
    <property type="protein sequence ID" value="EN70_1311"/>
    <property type="gene ID" value="EN70_1311"/>
</dbReference>
<name>A0A1I7VDD3_LOALO</name>
<dbReference type="Proteomes" id="UP000095285">
    <property type="component" value="Unassembled WGS sequence"/>
</dbReference>
<accession>A0A1I7VDD3</accession>
<dbReference type="AlphaFoldDB" id="A0A1I7VDD3"/>